<feature type="region of interest" description="Disordered" evidence="2">
    <location>
        <begin position="1"/>
        <end position="22"/>
    </location>
</feature>
<comment type="similarity">
    <text evidence="1">Belongs to the bactofilin family.</text>
</comment>
<evidence type="ECO:0000313" key="4">
    <source>
        <dbReference type="Proteomes" id="UP000673975"/>
    </source>
</evidence>
<name>A0A8J7UT90_9BACT</name>
<dbReference type="AlphaFoldDB" id="A0A8J7UT90"/>
<reference evidence="3" key="1">
    <citation type="submission" date="2021-02" db="EMBL/GenBank/DDBJ databases">
        <title>Natronogracilivirga saccharolytica gen. nov. sp. nov. a new anaerobic, haloalkiliphilic carbohydrate-fermenting bacterium from soda lake and proposing of Cyclonatronumiaceae fam. nov. in the phylum Balneolaeota.</title>
        <authorList>
            <person name="Zhilina T.N."/>
            <person name="Sorokin D.Y."/>
            <person name="Zavarzina D.G."/>
            <person name="Toshchakov S.V."/>
            <person name="Kublanov I.V."/>
        </authorList>
    </citation>
    <scope>NUCLEOTIDE SEQUENCE</scope>
    <source>
        <strain evidence="3">Z-1702</strain>
    </source>
</reference>
<dbReference type="InterPro" id="IPR007607">
    <property type="entry name" value="BacA/B"/>
</dbReference>
<evidence type="ECO:0000313" key="3">
    <source>
        <dbReference type="EMBL" id="MBP3192366.1"/>
    </source>
</evidence>
<organism evidence="3 4">
    <name type="scientific">Natronogracilivirga saccharolytica</name>
    <dbReference type="NCBI Taxonomy" id="2812953"/>
    <lineage>
        <taxon>Bacteria</taxon>
        <taxon>Pseudomonadati</taxon>
        <taxon>Balneolota</taxon>
        <taxon>Balneolia</taxon>
        <taxon>Balneolales</taxon>
        <taxon>Cyclonatronaceae</taxon>
        <taxon>Natronogracilivirga</taxon>
    </lineage>
</organism>
<evidence type="ECO:0000256" key="2">
    <source>
        <dbReference type="SAM" id="MobiDB-lite"/>
    </source>
</evidence>
<dbReference type="Pfam" id="PF04519">
    <property type="entry name" value="Bactofilin"/>
    <property type="match status" value="1"/>
</dbReference>
<comment type="caution">
    <text evidence="3">The sequence shown here is derived from an EMBL/GenBank/DDBJ whole genome shotgun (WGS) entry which is preliminary data.</text>
</comment>
<proteinExistence type="inferred from homology"/>
<protein>
    <submittedName>
        <fullName evidence="3">Polymer-forming cytoskeletal protein</fullName>
    </submittedName>
</protein>
<sequence length="149" mass="15447">MFGKNNTRTNDTMKNDTPGQPNINMISSGSTLSGTLHTKSDLRVSGTVDGKVNAEGKCIVSESGLVKGDLQAKEADIAGTVEGEVSVSNKLILRKTAKVAGDIATKTLMVEEGAQIDGSCKMGDPSAQPAKKSASTDNKDFKKTTGSPS</sequence>
<accession>A0A8J7UT90</accession>
<dbReference type="Proteomes" id="UP000673975">
    <property type="component" value="Unassembled WGS sequence"/>
</dbReference>
<dbReference type="PANTHER" id="PTHR35024:SF4">
    <property type="entry name" value="POLYMER-FORMING CYTOSKELETAL PROTEIN"/>
    <property type="match status" value="1"/>
</dbReference>
<dbReference type="EMBL" id="JAFIDN010000004">
    <property type="protein sequence ID" value="MBP3192366.1"/>
    <property type="molecule type" value="Genomic_DNA"/>
</dbReference>
<feature type="region of interest" description="Disordered" evidence="2">
    <location>
        <begin position="117"/>
        <end position="149"/>
    </location>
</feature>
<keyword evidence="4" id="KW-1185">Reference proteome</keyword>
<gene>
    <name evidence="3" type="ORF">NATSA_06805</name>
</gene>
<evidence type="ECO:0000256" key="1">
    <source>
        <dbReference type="ARBA" id="ARBA00044755"/>
    </source>
</evidence>
<dbReference type="PANTHER" id="PTHR35024">
    <property type="entry name" value="HYPOTHETICAL CYTOSOLIC PROTEIN"/>
    <property type="match status" value="1"/>
</dbReference>